<evidence type="ECO:0000256" key="3">
    <source>
        <dbReference type="ARBA" id="ARBA00023242"/>
    </source>
</evidence>
<gene>
    <name evidence="8" type="ORF">O181_051634</name>
</gene>
<evidence type="ECO:0000313" key="8">
    <source>
        <dbReference type="EMBL" id="MBW0511919.1"/>
    </source>
</evidence>
<feature type="region of interest" description="Disordered" evidence="6">
    <location>
        <begin position="153"/>
        <end position="216"/>
    </location>
</feature>
<evidence type="ECO:0000256" key="6">
    <source>
        <dbReference type="SAM" id="MobiDB-lite"/>
    </source>
</evidence>
<dbReference type="GO" id="GO:0005634">
    <property type="term" value="C:nucleus"/>
    <property type="evidence" value="ECO:0007669"/>
    <property type="project" value="UniProtKB-SubCell"/>
</dbReference>
<feature type="compositionally biased region" description="Polar residues" evidence="6">
    <location>
        <begin position="364"/>
        <end position="380"/>
    </location>
</feature>
<dbReference type="InterPro" id="IPR009057">
    <property type="entry name" value="Homeodomain-like_sf"/>
</dbReference>
<accession>A0A9Q3DZ66</accession>
<organism evidence="8 9">
    <name type="scientific">Austropuccinia psidii MF-1</name>
    <dbReference type="NCBI Taxonomy" id="1389203"/>
    <lineage>
        <taxon>Eukaryota</taxon>
        <taxon>Fungi</taxon>
        <taxon>Dikarya</taxon>
        <taxon>Basidiomycota</taxon>
        <taxon>Pucciniomycotina</taxon>
        <taxon>Pucciniomycetes</taxon>
        <taxon>Pucciniales</taxon>
        <taxon>Sphaerophragmiaceae</taxon>
        <taxon>Austropuccinia</taxon>
    </lineage>
</organism>
<name>A0A9Q3DZ66_9BASI</name>
<feature type="domain" description="Homeobox" evidence="7">
    <location>
        <begin position="205"/>
        <end position="265"/>
    </location>
</feature>
<keyword evidence="3 4" id="KW-0539">Nucleus</keyword>
<evidence type="ECO:0000256" key="4">
    <source>
        <dbReference type="PROSITE-ProRule" id="PRU00108"/>
    </source>
</evidence>
<feature type="DNA-binding region" description="Homeobox" evidence="4">
    <location>
        <begin position="207"/>
        <end position="266"/>
    </location>
</feature>
<evidence type="ECO:0000256" key="1">
    <source>
        <dbReference type="ARBA" id="ARBA00023125"/>
    </source>
</evidence>
<proteinExistence type="predicted"/>
<dbReference type="Gene3D" id="1.10.10.60">
    <property type="entry name" value="Homeodomain-like"/>
    <property type="match status" value="1"/>
</dbReference>
<dbReference type="InterPro" id="IPR001356">
    <property type="entry name" value="HD"/>
</dbReference>
<feature type="region of interest" description="Disordered" evidence="6">
    <location>
        <begin position="364"/>
        <end position="430"/>
    </location>
</feature>
<feature type="compositionally biased region" description="Low complexity" evidence="6">
    <location>
        <begin position="387"/>
        <end position="400"/>
    </location>
</feature>
<feature type="compositionally biased region" description="Polar residues" evidence="6">
    <location>
        <begin position="415"/>
        <end position="430"/>
    </location>
</feature>
<evidence type="ECO:0000256" key="5">
    <source>
        <dbReference type="RuleBase" id="RU000682"/>
    </source>
</evidence>
<reference evidence="8" key="1">
    <citation type="submission" date="2021-03" db="EMBL/GenBank/DDBJ databases">
        <title>Draft genome sequence of rust myrtle Austropuccinia psidii MF-1, a brazilian biotype.</title>
        <authorList>
            <person name="Quecine M.C."/>
            <person name="Pachon D.M.R."/>
            <person name="Bonatelli M.L."/>
            <person name="Correr F.H."/>
            <person name="Franceschini L.M."/>
            <person name="Leite T.F."/>
            <person name="Margarido G.R.A."/>
            <person name="Almeida C.A."/>
            <person name="Ferrarezi J.A."/>
            <person name="Labate C.A."/>
        </authorList>
    </citation>
    <scope>NUCLEOTIDE SEQUENCE</scope>
    <source>
        <strain evidence="8">MF-1</strain>
    </source>
</reference>
<dbReference type="EMBL" id="AVOT02022461">
    <property type="protein sequence ID" value="MBW0511919.1"/>
    <property type="molecule type" value="Genomic_DNA"/>
</dbReference>
<feature type="region of interest" description="Disordered" evidence="6">
    <location>
        <begin position="526"/>
        <end position="560"/>
    </location>
</feature>
<feature type="compositionally biased region" description="Polar residues" evidence="6">
    <location>
        <begin position="170"/>
        <end position="179"/>
    </location>
</feature>
<dbReference type="InterPro" id="IPR052631">
    <property type="entry name" value="Paired_homeobox_Bicoid"/>
</dbReference>
<dbReference type="SMART" id="SM00389">
    <property type="entry name" value="HOX"/>
    <property type="match status" value="1"/>
</dbReference>
<feature type="compositionally biased region" description="Polar residues" evidence="6">
    <location>
        <begin position="540"/>
        <end position="560"/>
    </location>
</feature>
<dbReference type="OrthoDB" id="6159439at2759"/>
<comment type="subcellular location">
    <subcellularLocation>
        <location evidence="4 5">Nucleus</location>
    </subcellularLocation>
</comment>
<dbReference type="GO" id="GO:1990837">
    <property type="term" value="F:sequence-specific double-stranded DNA binding"/>
    <property type="evidence" value="ECO:0007669"/>
    <property type="project" value="TreeGrafter"/>
</dbReference>
<keyword evidence="1 4" id="KW-0238">DNA-binding</keyword>
<evidence type="ECO:0000259" key="7">
    <source>
        <dbReference type="PROSITE" id="PS50071"/>
    </source>
</evidence>
<evidence type="ECO:0000313" key="9">
    <source>
        <dbReference type="Proteomes" id="UP000765509"/>
    </source>
</evidence>
<dbReference type="GO" id="GO:0000981">
    <property type="term" value="F:DNA-binding transcription factor activity, RNA polymerase II-specific"/>
    <property type="evidence" value="ECO:0007669"/>
    <property type="project" value="InterPro"/>
</dbReference>
<dbReference type="InterPro" id="IPR017970">
    <property type="entry name" value="Homeobox_CS"/>
</dbReference>
<dbReference type="PROSITE" id="PS00027">
    <property type="entry name" value="HOMEOBOX_1"/>
    <property type="match status" value="1"/>
</dbReference>
<dbReference type="Pfam" id="PF00046">
    <property type="entry name" value="Homeodomain"/>
    <property type="match status" value="1"/>
</dbReference>
<dbReference type="PANTHER" id="PTHR46255:SF3">
    <property type="entry name" value="HOMEOBOX DOMAIN-CONTAINING PROTEIN"/>
    <property type="match status" value="1"/>
</dbReference>
<evidence type="ECO:0000256" key="2">
    <source>
        <dbReference type="ARBA" id="ARBA00023155"/>
    </source>
</evidence>
<sequence>MTSAPFQVNRRSLLISSDCYPNPSSSHEQSNLSSRLALQSSFPLKTLSEHSTQDFFPSVSQCKAINLEPKPFSLPSLASLTANLSTNLTGSEQHSNTGPHRQSLCLGVSTGRRFSPLGNNSDYYDLDSPLDSERSIPSLSERHSNSSMFSTMIASGNRSRSRSLLSGNSITGIRSGSDLQNEESSSDSGSSEKKRDLEEDELVNSSKKRSRTLTTPMQQRRLVKVLEQTRFPSTELREQLAQELNMTPRRVQIWFQNRRQGMKKAVEQKTDQEPSALTAGDLNQIRGYSFGAYPTPPTDAYAFHLSPSTQPQQVSGSSLIQYKPSSISSQSSLSLDALKVQPSQPFAPRCGNRFALSRLPPHSQYETSYSPGQINESGGSITDFPWSESSGPSSSYSLSSGMDRDNIELPGLNPVGSQQPNGFRTDTGDTPIQRLLTQHDYSPSKSIFWSENHNQSIWNESLSNLKLDSAINESNSSMAPSNLIFGMSQGTVNGLYYQDAQNQTGSFEGNSNSLFGLLSRSFNAENSNDSSATIEDLDSPDQNLTDSQQQVRQRSHSLNV</sequence>
<dbReference type="SUPFAM" id="SSF46689">
    <property type="entry name" value="Homeodomain-like"/>
    <property type="match status" value="1"/>
</dbReference>
<dbReference type="CDD" id="cd00086">
    <property type="entry name" value="homeodomain"/>
    <property type="match status" value="1"/>
</dbReference>
<protein>
    <recommendedName>
        <fullName evidence="7">Homeobox domain-containing protein</fullName>
    </recommendedName>
</protein>
<dbReference type="PANTHER" id="PTHR46255">
    <property type="entry name" value="SHORT STATURE HOMEOBOX"/>
    <property type="match status" value="1"/>
</dbReference>
<dbReference type="Proteomes" id="UP000765509">
    <property type="component" value="Unassembled WGS sequence"/>
</dbReference>
<comment type="caution">
    <text evidence="8">The sequence shown here is derived from an EMBL/GenBank/DDBJ whole genome shotgun (WGS) entry which is preliminary data.</text>
</comment>
<dbReference type="PROSITE" id="PS50071">
    <property type="entry name" value="HOMEOBOX_2"/>
    <property type="match status" value="1"/>
</dbReference>
<keyword evidence="9" id="KW-1185">Reference proteome</keyword>
<dbReference type="AlphaFoldDB" id="A0A9Q3DZ66"/>
<keyword evidence="2 4" id="KW-0371">Homeobox</keyword>
<feature type="compositionally biased region" description="Low complexity" evidence="6">
    <location>
        <begin position="155"/>
        <end position="169"/>
    </location>
</feature>